<organism evidence="6 7">
    <name type="scientific">Durusdinium trenchii</name>
    <dbReference type="NCBI Taxonomy" id="1381693"/>
    <lineage>
        <taxon>Eukaryota</taxon>
        <taxon>Sar</taxon>
        <taxon>Alveolata</taxon>
        <taxon>Dinophyceae</taxon>
        <taxon>Suessiales</taxon>
        <taxon>Symbiodiniaceae</taxon>
        <taxon>Durusdinium</taxon>
    </lineage>
</organism>
<keyword evidence="3" id="KW-0378">Hydrolase</keyword>
<feature type="region of interest" description="Disordered" evidence="4">
    <location>
        <begin position="249"/>
        <end position="272"/>
    </location>
</feature>
<dbReference type="Pfam" id="PF16113">
    <property type="entry name" value="ECH_2"/>
    <property type="match status" value="1"/>
</dbReference>
<dbReference type="PANTHER" id="PTHR43176:SF3">
    <property type="entry name" value="3-HYDROXYISOBUTYRYL-COA HYDROLASE, MITOCHONDRIAL"/>
    <property type="match status" value="1"/>
</dbReference>
<proteinExistence type="predicted"/>
<protein>
    <recommendedName>
        <fullName evidence="2">3-hydroxyisobutyryl-CoA hydrolase</fullName>
        <ecNumber evidence="2">3.1.2.4</ecNumber>
    </recommendedName>
</protein>
<dbReference type="Proteomes" id="UP001642464">
    <property type="component" value="Unassembled WGS sequence"/>
</dbReference>
<evidence type="ECO:0000256" key="4">
    <source>
        <dbReference type="SAM" id="MobiDB-lite"/>
    </source>
</evidence>
<evidence type="ECO:0000259" key="5">
    <source>
        <dbReference type="Pfam" id="PF16113"/>
    </source>
</evidence>
<dbReference type="PANTHER" id="PTHR43176">
    <property type="entry name" value="3-HYDROXYISOBUTYRYL-COA HYDROLASE-RELATED"/>
    <property type="match status" value="1"/>
</dbReference>
<dbReference type="CDD" id="cd06558">
    <property type="entry name" value="crotonase-like"/>
    <property type="match status" value="1"/>
</dbReference>
<gene>
    <name evidence="6" type="ORF">SCF082_LOCUS315</name>
</gene>
<dbReference type="EC" id="3.1.2.4" evidence="2"/>
<reference evidence="6 7" key="1">
    <citation type="submission" date="2024-02" db="EMBL/GenBank/DDBJ databases">
        <authorList>
            <person name="Chen Y."/>
            <person name="Shah S."/>
            <person name="Dougan E. K."/>
            <person name="Thang M."/>
            <person name="Chan C."/>
        </authorList>
    </citation>
    <scope>NUCLEOTIDE SEQUENCE [LARGE SCALE GENOMIC DNA]</scope>
</reference>
<comment type="caution">
    <text evidence="6">The sequence shown here is derived from an EMBL/GenBank/DDBJ whole genome shotgun (WGS) entry which is preliminary data.</text>
</comment>
<dbReference type="InterPro" id="IPR045004">
    <property type="entry name" value="ECH_dom"/>
</dbReference>
<evidence type="ECO:0000256" key="2">
    <source>
        <dbReference type="ARBA" id="ARBA00011915"/>
    </source>
</evidence>
<evidence type="ECO:0000256" key="1">
    <source>
        <dbReference type="ARBA" id="ARBA00001709"/>
    </source>
</evidence>
<comment type="catalytic activity">
    <reaction evidence="1">
        <text>3-hydroxy-2-methylpropanoyl-CoA + H2O = 3-hydroxy-2-methylpropanoate + CoA + H(+)</text>
        <dbReference type="Rhea" id="RHEA:20888"/>
        <dbReference type="ChEBI" id="CHEBI:11805"/>
        <dbReference type="ChEBI" id="CHEBI:15377"/>
        <dbReference type="ChEBI" id="CHEBI:15378"/>
        <dbReference type="ChEBI" id="CHEBI:57287"/>
        <dbReference type="ChEBI" id="CHEBI:57340"/>
        <dbReference type="EC" id="3.1.2.4"/>
    </reaction>
</comment>
<sequence length="289" mass="31018">MALSWRRLPRLGLRWRSFSSGFVSLDSAGPSLAKLTLRRPEKLNSLSLPMIHDLRQIYHELPQTLRVLLLDGEGRALCAGGDVAEVRQGVLDGTSYPADFFYDEYELDYQIATLFERKKIVQVALWDGIVMGGGVGLSIHSPIRVCTEKTLFAMPETGIGLFPDVGATWALTRLKAGAHVGLMLGLTGERLGAADCLHSGLATHFCPSEKLPELEAKLKSCDSLQAAEEVISQVAAGAQPDTAKAHLAADDGLLQRTSREDPQDVAVQEPTFSEGLLGSLAAAPVGDAA</sequence>
<evidence type="ECO:0000256" key="3">
    <source>
        <dbReference type="ARBA" id="ARBA00022801"/>
    </source>
</evidence>
<dbReference type="EMBL" id="CAXAMM010000092">
    <property type="protein sequence ID" value="CAK8985867.1"/>
    <property type="molecule type" value="Genomic_DNA"/>
</dbReference>
<dbReference type="Gene3D" id="3.90.226.10">
    <property type="entry name" value="2-enoyl-CoA Hydratase, Chain A, domain 1"/>
    <property type="match status" value="1"/>
</dbReference>
<name>A0ABP0H716_9DINO</name>
<dbReference type="InterPro" id="IPR029045">
    <property type="entry name" value="ClpP/crotonase-like_dom_sf"/>
</dbReference>
<dbReference type="SUPFAM" id="SSF52096">
    <property type="entry name" value="ClpP/crotonase"/>
    <property type="match status" value="1"/>
</dbReference>
<dbReference type="InterPro" id="IPR032259">
    <property type="entry name" value="HIBYL-CoA-H"/>
</dbReference>
<feature type="domain" description="Enoyl-CoA hydratase/isomerase" evidence="5">
    <location>
        <begin position="34"/>
        <end position="256"/>
    </location>
</feature>
<evidence type="ECO:0000313" key="6">
    <source>
        <dbReference type="EMBL" id="CAK8985867.1"/>
    </source>
</evidence>
<evidence type="ECO:0000313" key="7">
    <source>
        <dbReference type="Proteomes" id="UP001642464"/>
    </source>
</evidence>
<accession>A0ABP0H716</accession>
<keyword evidence="7" id="KW-1185">Reference proteome</keyword>